<organism evidence="1 2">
    <name type="scientific">Trichomonas vaginalis (strain ATCC PRA-98 / G3)</name>
    <dbReference type="NCBI Taxonomy" id="412133"/>
    <lineage>
        <taxon>Eukaryota</taxon>
        <taxon>Metamonada</taxon>
        <taxon>Parabasalia</taxon>
        <taxon>Trichomonadida</taxon>
        <taxon>Trichomonadidae</taxon>
        <taxon>Trichomonas</taxon>
    </lineage>
</organism>
<proteinExistence type="predicted"/>
<accession>A2FLF2</accession>
<evidence type="ECO:0000313" key="1">
    <source>
        <dbReference type="EMBL" id="EAX94268.1"/>
    </source>
</evidence>
<dbReference type="VEuPathDB" id="TrichDB:TVAGG3_0639090"/>
<dbReference type="VEuPathDB" id="TrichDB:TVAG_498220"/>
<name>A2FLF2_TRIV3</name>
<sequence>MECMKMKHLLRQFFDSGPSLDTWTHFYENSVITEKHTENEIFSRSKQGNYYITTCLFNEIQGVVVYIDINDKTKLLISISEFNGTKTPSQTVYYRYGSCVIYQTCATKSIQTGYDDNDGVFLCSFIANTNNKNIFEDSTVFDCGEIYTGQSINFLYYGNLSYSRNNITNNKCNKDVSLEIYSNQKYNISQSSFIDNKAYYECFCFVSNGPHQFYLCNIMRNNASKCFWLFKATVTFESCSIKNNNCTETFDLSGSSSATIINSDYNGQTSSVTIINSTNHSYNKLSHLSTGLCEAKNKIENNFEERTIPFFAILDESLDFFYLWVS</sequence>
<keyword evidence="2" id="KW-1185">Reference proteome</keyword>
<protein>
    <submittedName>
        <fullName evidence="1">Uncharacterized protein</fullName>
    </submittedName>
</protein>
<dbReference type="KEGG" id="tva:4751996"/>
<dbReference type="EMBL" id="DS113867">
    <property type="protein sequence ID" value="EAX94268.1"/>
    <property type="molecule type" value="Genomic_DNA"/>
</dbReference>
<gene>
    <name evidence="1" type="ORF">TVAG_498220</name>
</gene>
<reference evidence="1" key="2">
    <citation type="journal article" date="2007" name="Science">
        <title>Draft genome sequence of the sexually transmitted pathogen Trichomonas vaginalis.</title>
        <authorList>
            <person name="Carlton J.M."/>
            <person name="Hirt R.P."/>
            <person name="Silva J.C."/>
            <person name="Delcher A.L."/>
            <person name="Schatz M."/>
            <person name="Zhao Q."/>
            <person name="Wortman J.R."/>
            <person name="Bidwell S.L."/>
            <person name="Alsmark U.C.M."/>
            <person name="Besteiro S."/>
            <person name="Sicheritz-Ponten T."/>
            <person name="Noel C.J."/>
            <person name="Dacks J.B."/>
            <person name="Foster P.G."/>
            <person name="Simillion C."/>
            <person name="Van de Peer Y."/>
            <person name="Miranda-Saavedra D."/>
            <person name="Barton G.J."/>
            <person name="Westrop G.D."/>
            <person name="Mueller S."/>
            <person name="Dessi D."/>
            <person name="Fiori P.L."/>
            <person name="Ren Q."/>
            <person name="Paulsen I."/>
            <person name="Zhang H."/>
            <person name="Bastida-Corcuera F.D."/>
            <person name="Simoes-Barbosa A."/>
            <person name="Brown M.T."/>
            <person name="Hayes R.D."/>
            <person name="Mukherjee M."/>
            <person name="Okumura C.Y."/>
            <person name="Schneider R."/>
            <person name="Smith A.J."/>
            <person name="Vanacova S."/>
            <person name="Villalvazo M."/>
            <person name="Haas B.J."/>
            <person name="Pertea M."/>
            <person name="Feldblyum T.V."/>
            <person name="Utterback T.R."/>
            <person name="Shu C.L."/>
            <person name="Osoegawa K."/>
            <person name="de Jong P.J."/>
            <person name="Hrdy I."/>
            <person name="Horvathova L."/>
            <person name="Zubacova Z."/>
            <person name="Dolezal P."/>
            <person name="Malik S.B."/>
            <person name="Logsdon J.M. Jr."/>
            <person name="Henze K."/>
            <person name="Gupta A."/>
            <person name="Wang C.C."/>
            <person name="Dunne R.L."/>
            <person name="Upcroft J.A."/>
            <person name="Upcroft P."/>
            <person name="White O."/>
            <person name="Salzberg S.L."/>
            <person name="Tang P."/>
            <person name="Chiu C.-H."/>
            <person name="Lee Y.-S."/>
            <person name="Embley T.M."/>
            <person name="Coombs G.H."/>
            <person name="Mottram J.C."/>
            <person name="Tachezy J."/>
            <person name="Fraser-Liggett C.M."/>
            <person name="Johnson P.J."/>
        </authorList>
    </citation>
    <scope>NUCLEOTIDE SEQUENCE [LARGE SCALE GENOMIC DNA]</scope>
    <source>
        <strain evidence="1">G3</strain>
    </source>
</reference>
<dbReference type="InParanoid" id="A2FLF2"/>
<dbReference type="RefSeq" id="XP_001307198.1">
    <property type="nucleotide sequence ID" value="XM_001307197.1"/>
</dbReference>
<reference evidence="1" key="1">
    <citation type="submission" date="2006-10" db="EMBL/GenBank/DDBJ databases">
        <authorList>
            <person name="Amadeo P."/>
            <person name="Zhao Q."/>
            <person name="Wortman J."/>
            <person name="Fraser-Liggett C."/>
            <person name="Carlton J."/>
        </authorList>
    </citation>
    <scope>NUCLEOTIDE SEQUENCE</scope>
    <source>
        <strain evidence="1">G3</strain>
    </source>
</reference>
<dbReference type="Proteomes" id="UP000001542">
    <property type="component" value="Unassembled WGS sequence"/>
</dbReference>
<dbReference type="AlphaFoldDB" id="A2FLF2"/>
<evidence type="ECO:0000313" key="2">
    <source>
        <dbReference type="Proteomes" id="UP000001542"/>
    </source>
</evidence>